<evidence type="ECO:0000256" key="1">
    <source>
        <dbReference type="SAM" id="MobiDB-lite"/>
    </source>
</evidence>
<dbReference type="InterPro" id="IPR032710">
    <property type="entry name" value="NTF2-like_dom_sf"/>
</dbReference>
<evidence type="ECO:0000313" key="3">
    <source>
        <dbReference type="EMBL" id="TVY32499.1"/>
    </source>
</evidence>
<evidence type="ECO:0000313" key="4">
    <source>
        <dbReference type="Proteomes" id="UP000462212"/>
    </source>
</evidence>
<gene>
    <name evidence="3" type="ORF">LSUB1_G007755</name>
</gene>
<dbReference type="InterPro" id="IPR045875">
    <property type="entry name" value="NTF2"/>
</dbReference>
<accession>A0A8H8U3F0</accession>
<dbReference type="GO" id="GO:0006913">
    <property type="term" value="P:nucleocytoplasmic transport"/>
    <property type="evidence" value="ECO:0007669"/>
    <property type="project" value="InterPro"/>
</dbReference>
<name>A0A8H8U3F0_9HELO</name>
<feature type="domain" description="NTF2" evidence="2">
    <location>
        <begin position="19"/>
        <end position="168"/>
    </location>
</feature>
<comment type="caution">
    <text evidence="3">The sequence shown here is derived from an EMBL/GenBank/DDBJ whole genome shotgun (WGS) entry which is preliminary data.</text>
</comment>
<dbReference type="PROSITE" id="PS50177">
    <property type="entry name" value="NTF2_DOMAIN"/>
    <property type="match status" value="1"/>
</dbReference>
<dbReference type="AlphaFoldDB" id="A0A8H8U3F0"/>
<dbReference type="InterPro" id="IPR018222">
    <property type="entry name" value="Nuclear_transport_factor_2_euk"/>
</dbReference>
<sequence>MTDISENTEVKVAVEALIAADIFVNSYYKTWNKESGGKELSHFYVKVNPESPLKPDITINGNIVEDPTDLEGLHRSQPSKTHYEVEAFDCQVVNTNFTVGAPETLLEGNPAGKKMSILVMVSGSVKYADAEETRGFVDNVLLVPNWDITKKNEKEKKKWLVQSQTFRLKNQRSSDDVDHMLEDRNHTMLREGSRTKLSVKKYGPGIPPNSTRIDSFE</sequence>
<feature type="compositionally biased region" description="Polar residues" evidence="1">
    <location>
        <begin position="208"/>
        <end position="217"/>
    </location>
</feature>
<protein>
    <recommendedName>
        <fullName evidence="2">NTF2 domain-containing protein</fullName>
    </recommendedName>
</protein>
<keyword evidence="4" id="KW-1185">Reference proteome</keyword>
<evidence type="ECO:0000259" key="2">
    <source>
        <dbReference type="PROSITE" id="PS50177"/>
    </source>
</evidence>
<dbReference type="OrthoDB" id="25408at2759"/>
<dbReference type="SUPFAM" id="SSF54427">
    <property type="entry name" value="NTF2-like"/>
    <property type="match status" value="1"/>
</dbReference>
<feature type="region of interest" description="Disordered" evidence="1">
    <location>
        <begin position="198"/>
        <end position="217"/>
    </location>
</feature>
<dbReference type="EMBL" id="QGMJ01001015">
    <property type="protein sequence ID" value="TVY32499.1"/>
    <property type="molecule type" value="Genomic_DNA"/>
</dbReference>
<dbReference type="Gene3D" id="3.10.450.50">
    <property type="match status" value="1"/>
</dbReference>
<proteinExistence type="predicted"/>
<reference evidence="3 4" key="1">
    <citation type="submission" date="2018-05" db="EMBL/GenBank/DDBJ databases">
        <title>Genome sequencing and assembly of the regulated plant pathogen Lachnellula willkommii and related sister species for the development of diagnostic species identification markers.</title>
        <authorList>
            <person name="Giroux E."/>
            <person name="Bilodeau G."/>
        </authorList>
    </citation>
    <scope>NUCLEOTIDE SEQUENCE [LARGE SCALE GENOMIC DNA]</scope>
    <source>
        <strain evidence="3 4">CBS 197.66</strain>
    </source>
</reference>
<organism evidence="3 4">
    <name type="scientific">Lachnellula subtilissima</name>
    <dbReference type="NCBI Taxonomy" id="602034"/>
    <lineage>
        <taxon>Eukaryota</taxon>
        <taxon>Fungi</taxon>
        <taxon>Dikarya</taxon>
        <taxon>Ascomycota</taxon>
        <taxon>Pezizomycotina</taxon>
        <taxon>Leotiomycetes</taxon>
        <taxon>Helotiales</taxon>
        <taxon>Lachnaceae</taxon>
        <taxon>Lachnellula</taxon>
    </lineage>
</organism>
<dbReference type="Proteomes" id="UP000462212">
    <property type="component" value="Unassembled WGS sequence"/>
</dbReference>
<dbReference type="PANTHER" id="PTHR12612">
    <property type="entry name" value="NUCLEAR TRANSPORT FACTOR 2"/>
    <property type="match status" value="1"/>
</dbReference>